<evidence type="ECO:0000256" key="1">
    <source>
        <dbReference type="SAM" id="MobiDB-lite"/>
    </source>
</evidence>
<proteinExistence type="predicted"/>
<feature type="compositionally biased region" description="Basic and acidic residues" evidence="1">
    <location>
        <begin position="494"/>
        <end position="504"/>
    </location>
</feature>
<comment type="caution">
    <text evidence="2">The sequence shown here is derived from an EMBL/GenBank/DDBJ whole genome shotgun (WGS) entry which is preliminary data.</text>
</comment>
<reference evidence="2" key="1">
    <citation type="submission" date="2014-03" db="EMBL/GenBank/DDBJ databases">
        <authorList>
            <person name="Casaregola S."/>
        </authorList>
    </citation>
    <scope>NUCLEOTIDE SEQUENCE [LARGE SCALE GENOMIC DNA]</scope>
    <source>
        <strain evidence="2">CLIB 918</strain>
    </source>
</reference>
<feature type="region of interest" description="Disordered" evidence="1">
    <location>
        <begin position="491"/>
        <end position="510"/>
    </location>
</feature>
<dbReference type="EMBL" id="CCBN010000007">
    <property type="protein sequence ID" value="CDO54492.1"/>
    <property type="molecule type" value="Genomic_DNA"/>
</dbReference>
<dbReference type="Proteomes" id="UP000242525">
    <property type="component" value="Unassembled WGS sequence"/>
</dbReference>
<name>A0A0J9XAI8_GEOCN</name>
<protein>
    <submittedName>
        <fullName evidence="2">Uncharacterized protein</fullName>
    </submittedName>
</protein>
<keyword evidence="3" id="KW-1185">Reference proteome</keyword>
<dbReference type="AlphaFoldDB" id="A0A0J9XAI8"/>
<evidence type="ECO:0000313" key="3">
    <source>
        <dbReference type="Proteomes" id="UP000242525"/>
    </source>
</evidence>
<accession>A0A0J9XAI8</accession>
<evidence type="ECO:0000313" key="2">
    <source>
        <dbReference type="EMBL" id="CDO54492.1"/>
    </source>
</evidence>
<sequence>MTDPIDTSVIESLGKDLNKVLASSNQLVTNTSEPMLGSTPDSSSVPVAAAATSAASSESAMHHLNESFQMQKAFSATAERLSASLDRLVLVQDRINLAEASLAGEREAERALARHMDRGEQLASQFAQRFGAVKAERARLRRLDLASRAAASTTSGAAMRDLVTRAKLNNHKAASHLYGAVYDSVSVQRAAQLEERPLSLYTLPELEAELEALRVWFDRAVTQLVRSRRVRTLARNPFNPTLKQAPKHLPRLEQYFCHAVSWFAPGGLKYNEKRQLVRPASYSYDPGVNLSLIALRTALCACLQAADVRLQEDLVLLNVQSPLTESFFLSSAPLRMCMREAVSTKHSTNNSKFAALDEALCTLDSSNIWSYPAAVLTMHNRVRTPKRQYADTVRQTLAKECTRNGSPMVRSVAVTRTHGLRVGLTDRVYLDRVAEICDALPGHPDAAVVCTHAGAYCCLECRLELADDKRTRRPLNRRVKREAAAAAAALEEAAAAKESPRPESPDPQVIDRLQFIPTYRHPSYLRPRTLADIPLLHD</sequence>
<gene>
    <name evidence="2" type="ORF">BN980_GECA07s05576g</name>
</gene>
<organism evidence="2 3">
    <name type="scientific">Geotrichum candidum</name>
    <name type="common">Oospora lactis</name>
    <name type="synonym">Dipodascus geotrichum</name>
    <dbReference type="NCBI Taxonomy" id="1173061"/>
    <lineage>
        <taxon>Eukaryota</taxon>
        <taxon>Fungi</taxon>
        <taxon>Dikarya</taxon>
        <taxon>Ascomycota</taxon>
        <taxon>Saccharomycotina</taxon>
        <taxon>Dipodascomycetes</taxon>
        <taxon>Dipodascales</taxon>
        <taxon>Dipodascaceae</taxon>
        <taxon>Geotrichum</taxon>
    </lineage>
</organism>